<dbReference type="Proteomes" id="UP000812287">
    <property type="component" value="Unassembled WGS sequence"/>
</dbReference>
<dbReference type="AlphaFoldDB" id="A0A9P8AU21"/>
<protein>
    <submittedName>
        <fullName evidence="1">Uncharacterized protein</fullName>
    </submittedName>
</protein>
<comment type="caution">
    <text evidence="1">The sequence shown here is derived from an EMBL/GenBank/DDBJ whole genome shotgun (WGS) entry which is preliminary data.</text>
</comment>
<organism evidence="1 2">
    <name type="scientific">Guyanagaster necrorhizus</name>
    <dbReference type="NCBI Taxonomy" id="856835"/>
    <lineage>
        <taxon>Eukaryota</taxon>
        <taxon>Fungi</taxon>
        <taxon>Dikarya</taxon>
        <taxon>Basidiomycota</taxon>
        <taxon>Agaricomycotina</taxon>
        <taxon>Agaricomycetes</taxon>
        <taxon>Agaricomycetidae</taxon>
        <taxon>Agaricales</taxon>
        <taxon>Marasmiineae</taxon>
        <taxon>Physalacriaceae</taxon>
        <taxon>Guyanagaster</taxon>
    </lineage>
</organism>
<sequence>MGGEYFSIMCVCGCRALPLASRALSVYCMHITGTLSTGNPSLLACDCSSNVYFGDFAPSGCFFFRHHFWNSLLLAFTALWPAF</sequence>
<reference evidence="1" key="1">
    <citation type="submission" date="2020-11" db="EMBL/GenBank/DDBJ databases">
        <title>Adaptations for nitrogen fixation in a non-lichenized fungal sporocarp promotes dispersal by wood-feeding termites.</title>
        <authorList>
            <consortium name="DOE Joint Genome Institute"/>
            <person name="Koch R.A."/>
            <person name="Yoon G."/>
            <person name="Arayal U."/>
            <person name="Lail K."/>
            <person name="Amirebrahimi M."/>
            <person name="Labutti K."/>
            <person name="Lipzen A."/>
            <person name="Riley R."/>
            <person name="Barry K."/>
            <person name="Henrissat B."/>
            <person name="Grigoriev I.V."/>
            <person name="Herr J.R."/>
            <person name="Aime M.C."/>
        </authorList>
    </citation>
    <scope>NUCLEOTIDE SEQUENCE</scope>
    <source>
        <strain evidence="1">MCA 3950</strain>
    </source>
</reference>
<evidence type="ECO:0000313" key="2">
    <source>
        <dbReference type="Proteomes" id="UP000812287"/>
    </source>
</evidence>
<name>A0A9P8AU21_9AGAR</name>
<dbReference type="GeneID" id="66104436"/>
<evidence type="ECO:0000313" key="1">
    <source>
        <dbReference type="EMBL" id="KAG7448023.1"/>
    </source>
</evidence>
<accession>A0A9P8AU21</accession>
<dbReference type="RefSeq" id="XP_043041523.1">
    <property type="nucleotide sequence ID" value="XM_043182140.1"/>
</dbReference>
<proteinExistence type="predicted"/>
<dbReference type="EMBL" id="MU250530">
    <property type="protein sequence ID" value="KAG7448023.1"/>
    <property type="molecule type" value="Genomic_DNA"/>
</dbReference>
<gene>
    <name evidence="1" type="ORF">BT62DRAFT_749331</name>
</gene>
<keyword evidence="2" id="KW-1185">Reference proteome</keyword>